<protein>
    <submittedName>
        <fullName evidence="1">Uncharacterized protein</fullName>
    </submittedName>
</protein>
<gene>
    <name evidence="1" type="ORF">EV385_6632</name>
</gene>
<proteinExistence type="predicted"/>
<organism evidence="1 2">
    <name type="scientific">Krasilnikovia cinnamomea</name>
    <dbReference type="NCBI Taxonomy" id="349313"/>
    <lineage>
        <taxon>Bacteria</taxon>
        <taxon>Bacillati</taxon>
        <taxon>Actinomycetota</taxon>
        <taxon>Actinomycetes</taxon>
        <taxon>Micromonosporales</taxon>
        <taxon>Micromonosporaceae</taxon>
        <taxon>Krasilnikovia</taxon>
    </lineage>
</organism>
<dbReference type="Proteomes" id="UP000292564">
    <property type="component" value="Unassembled WGS sequence"/>
</dbReference>
<evidence type="ECO:0000313" key="1">
    <source>
        <dbReference type="EMBL" id="RZU46558.1"/>
    </source>
</evidence>
<sequence>MNTDDMLALAEDLLTRPYPPEGYHAVDLEISDDFSDDPTGDRAAQAWQEFDAECARLAAALTIRWGTPQLVTLDQRVHRGTPLGAYLADFVAIVHMWHRAGRTVCLGVGQGDKELPIQFVLTVGNLTA</sequence>
<comment type="caution">
    <text evidence="1">The sequence shown here is derived from an EMBL/GenBank/DDBJ whole genome shotgun (WGS) entry which is preliminary data.</text>
</comment>
<dbReference type="RefSeq" id="WP_130513758.1">
    <property type="nucleotide sequence ID" value="NZ_SHKY01000002.1"/>
</dbReference>
<name>A0A4Q7Z7Z2_9ACTN</name>
<dbReference type="EMBL" id="SHKY01000002">
    <property type="protein sequence ID" value="RZU46558.1"/>
    <property type="molecule type" value="Genomic_DNA"/>
</dbReference>
<keyword evidence="2" id="KW-1185">Reference proteome</keyword>
<dbReference type="AlphaFoldDB" id="A0A4Q7Z7Z2"/>
<dbReference type="OrthoDB" id="3478947at2"/>
<evidence type="ECO:0000313" key="2">
    <source>
        <dbReference type="Proteomes" id="UP000292564"/>
    </source>
</evidence>
<reference evidence="1 2" key="1">
    <citation type="submission" date="2019-02" db="EMBL/GenBank/DDBJ databases">
        <title>Sequencing the genomes of 1000 actinobacteria strains.</title>
        <authorList>
            <person name="Klenk H.-P."/>
        </authorList>
    </citation>
    <scope>NUCLEOTIDE SEQUENCE [LARGE SCALE GENOMIC DNA]</scope>
    <source>
        <strain evidence="1 2">DSM 45162</strain>
    </source>
</reference>
<accession>A0A4Q7Z7Z2</accession>